<dbReference type="Proteomes" id="UP001159363">
    <property type="component" value="Chromosome 3"/>
</dbReference>
<comment type="caution">
    <text evidence="1">The sequence shown here is derived from an EMBL/GenBank/DDBJ whole genome shotgun (WGS) entry which is preliminary data.</text>
</comment>
<organism evidence="1 2">
    <name type="scientific">Dryococelus australis</name>
    <dbReference type="NCBI Taxonomy" id="614101"/>
    <lineage>
        <taxon>Eukaryota</taxon>
        <taxon>Metazoa</taxon>
        <taxon>Ecdysozoa</taxon>
        <taxon>Arthropoda</taxon>
        <taxon>Hexapoda</taxon>
        <taxon>Insecta</taxon>
        <taxon>Pterygota</taxon>
        <taxon>Neoptera</taxon>
        <taxon>Polyneoptera</taxon>
        <taxon>Phasmatodea</taxon>
        <taxon>Verophasmatodea</taxon>
        <taxon>Anareolatae</taxon>
        <taxon>Phasmatidae</taxon>
        <taxon>Eurycanthinae</taxon>
        <taxon>Dryococelus</taxon>
    </lineage>
</organism>
<protein>
    <submittedName>
        <fullName evidence="1">Uncharacterized protein</fullName>
    </submittedName>
</protein>
<reference evidence="1 2" key="1">
    <citation type="submission" date="2023-02" db="EMBL/GenBank/DDBJ databases">
        <title>LHISI_Scaffold_Assembly.</title>
        <authorList>
            <person name="Stuart O.P."/>
            <person name="Cleave R."/>
            <person name="Magrath M.J.L."/>
            <person name="Mikheyev A.S."/>
        </authorList>
    </citation>
    <scope>NUCLEOTIDE SEQUENCE [LARGE SCALE GENOMIC DNA]</scope>
    <source>
        <strain evidence="1">Daus_M_001</strain>
        <tissue evidence="1">Leg muscle</tissue>
    </source>
</reference>
<gene>
    <name evidence="1" type="ORF">PR048_007920</name>
</gene>
<evidence type="ECO:0000313" key="1">
    <source>
        <dbReference type="EMBL" id="KAJ8888430.1"/>
    </source>
</evidence>
<accession>A0ABQ9HWJ5</accession>
<dbReference type="EMBL" id="JARBHB010000003">
    <property type="protein sequence ID" value="KAJ8888430.1"/>
    <property type="molecule type" value="Genomic_DNA"/>
</dbReference>
<evidence type="ECO:0000313" key="2">
    <source>
        <dbReference type="Proteomes" id="UP001159363"/>
    </source>
</evidence>
<name>A0ABQ9HWJ5_9NEOP</name>
<keyword evidence="2" id="KW-1185">Reference proteome</keyword>
<sequence>MLPRTNTSGPTPKAVKHKSTYVLNYLSSRFRLYREVFCAFAPKKKASGGCARVNELPRSARARSPRCSLVAMTSRGGGGRMSGRAFRRKPGAASAGWPPTPTSRLFPASTAAWGANTLQRRGGGGRRALAYYGCSWRVQSPDGVNFGHAALSSPPPPPFLLPHMTKSAARHCDGGGGQKEELLEGYIGRGKGEKGTPQDDRRMHAPLGGYARQPRMLVCSPANTPLPLPPLQSVGIPTAPDAIGQVEQFLICSCNKQAKWLHRLATRGSPAIKERFAARSGQSDTRASAADRGLVSCDGATVAERLARSPLTKANRAQSPAGSPDFRKWECICRRIFSGIPRFNHPSIPAPLHINF</sequence>
<proteinExistence type="predicted"/>